<evidence type="ECO:0000259" key="9">
    <source>
        <dbReference type="PROSITE" id="PS50157"/>
    </source>
</evidence>
<organism evidence="10 11">
    <name type="scientific">Porphyra umbilicalis</name>
    <name type="common">Purple laver</name>
    <name type="synonym">Red alga</name>
    <dbReference type="NCBI Taxonomy" id="2786"/>
    <lineage>
        <taxon>Eukaryota</taxon>
        <taxon>Rhodophyta</taxon>
        <taxon>Bangiophyceae</taxon>
        <taxon>Bangiales</taxon>
        <taxon>Bangiaceae</taxon>
        <taxon>Porphyra</taxon>
    </lineage>
</organism>
<feature type="compositionally biased region" description="Basic and acidic residues" evidence="8">
    <location>
        <begin position="393"/>
        <end position="408"/>
    </location>
</feature>
<dbReference type="Gene3D" id="3.30.160.60">
    <property type="entry name" value="Classic Zinc Finger"/>
    <property type="match status" value="3"/>
</dbReference>
<evidence type="ECO:0000313" key="10">
    <source>
        <dbReference type="EMBL" id="OSX70464.1"/>
    </source>
</evidence>
<feature type="domain" description="C2H2-type" evidence="9">
    <location>
        <begin position="489"/>
        <end position="517"/>
    </location>
</feature>
<reference evidence="10 11" key="1">
    <citation type="submission" date="2017-03" db="EMBL/GenBank/DDBJ databases">
        <title>WGS assembly of Porphyra umbilicalis.</title>
        <authorList>
            <person name="Brawley S.H."/>
            <person name="Blouin N.A."/>
            <person name="Ficko-Blean E."/>
            <person name="Wheeler G.L."/>
            <person name="Lohr M."/>
            <person name="Goodson H.V."/>
            <person name="Jenkins J.W."/>
            <person name="Blaby-Haas C.E."/>
            <person name="Helliwell K.E."/>
            <person name="Chan C."/>
            <person name="Marriage T."/>
            <person name="Bhattacharya D."/>
            <person name="Klein A.S."/>
            <person name="Badis Y."/>
            <person name="Brodie J."/>
            <person name="Cao Y."/>
            <person name="Collen J."/>
            <person name="Dittami S.M."/>
            <person name="Gachon C.M."/>
            <person name="Green B.R."/>
            <person name="Karpowicz S."/>
            <person name="Kim J.W."/>
            <person name="Kudahl U."/>
            <person name="Lin S."/>
            <person name="Michel G."/>
            <person name="Mittag M."/>
            <person name="Olson B.J."/>
            <person name="Pangilinan J."/>
            <person name="Peng Y."/>
            <person name="Qiu H."/>
            <person name="Shu S."/>
            <person name="Singer J.T."/>
            <person name="Smith A.G."/>
            <person name="Sprecher B.N."/>
            <person name="Wagner V."/>
            <person name="Wang W."/>
            <person name="Wang Z.-Y."/>
            <person name="Yan J."/>
            <person name="Yarish C."/>
            <person name="Zoeuner-Riek S."/>
            <person name="Zhuang Y."/>
            <person name="Zou Y."/>
            <person name="Lindquist E.A."/>
            <person name="Grimwood J."/>
            <person name="Barry K."/>
            <person name="Rokhsar D.S."/>
            <person name="Schmutz J."/>
            <person name="Stiller J.W."/>
            <person name="Grossman A.R."/>
            <person name="Prochnik S.E."/>
        </authorList>
    </citation>
    <scope>NUCLEOTIDE SEQUENCE [LARGE SCALE GENOMIC DNA]</scope>
    <source>
        <strain evidence="10">4086291</strain>
    </source>
</reference>
<dbReference type="EMBL" id="KV919252">
    <property type="protein sequence ID" value="OSX70464.1"/>
    <property type="molecule type" value="Genomic_DNA"/>
</dbReference>
<evidence type="ECO:0000256" key="7">
    <source>
        <dbReference type="PROSITE-ProRule" id="PRU00042"/>
    </source>
</evidence>
<dbReference type="InterPro" id="IPR036236">
    <property type="entry name" value="Znf_C2H2_sf"/>
</dbReference>
<feature type="region of interest" description="Disordered" evidence="8">
    <location>
        <begin position="212"/>
        <end position="252"/>
    </location>
</feature>
<comment type="subcellular location">
    <subcellularLocation>
        <location evidence="1">Nucleus</location>
    </subcellularLocation>
</comment>
<feature type="region of interest" description="Disordered" evidence="8">
    <location>
        <begin position="19"/>
        <end position="163"/>
    </location>
</feature>
<feature type="compositionally biased region" description="Polar residues" evidence="8">
    <location>
        <begin position="376"/>
        <end position="389"/>
    </location>
</feature>
<dbReference type="PROSITE" id="PS00028">
    <property type="entry name" value="ZINC_FINGER_C2H2_1"/>
    <property type="match status" value="4"/>
</dbReference>
<keyword evidence="5" id="KW-0862">Zinc</keyword>
<evidence type="ECO:0000256" key="1">
    <source>
        <dbReference type="ARBA" id="ARBA00004123"/>
    </source>
</evidence>
<evidence type="ECO:0000256" key="2">
    <source>
        <dbReference type="ARBA" id="ARBA00022723"/>
    </source>
</evidence>
<dbReference type="GO" id="GO:0008270">
    <property type="term" value="F:zinc ion binding"/>
    <property type="evidence" value="ECO:0007669"/>
    <property type="project" value="UniProtKB-KW"/>
</dbReference>
<dbReference type="PANTHER" id="PTHR24394">
    <property type="entry name" value="ZINC FINGER PROTEIN"/>
    <property type="match status" value="1"/>
</dbReference>
<feature type="compositionally biased region" description="Low complexity" evidence="8">
    <location>
        <begin position="415"/>
        <end position="433"/>
    </location>
</feature>
<evidence type="ECO:0000256" key="6">
    <source>
        <dbReference type="ARBA" id="ARBA00023242"/>
    </source>
</evidence>
<feature type="compositionally biased region" description="Basic and acidic residues" evidence="8">
    <location>
        <begin position="656"/>
        <end position="673"/>
    </location>
</feature>
<keyword evidence="4 7" id="KW-0863">Zinc-finger</keyword>
<sequence length="689" mass="74245">MLAPPHNGLHVGVAVPDAAASVQRHRVRPAPAEASGGAVASPTMSGEHHTAAGESWAHPADRSGTGDGESSKKLKINFLLCSEEDQSRRRDSAPSAPANDGSRGGQSNGHLETGDRLKERDGEDRTHRAVVHDAGDVSRVWRPTSAAASTGEDDGGRRWPPPLQLPLPLLGRSMTSGLSSLPPLRTADYGPWRGGRQDGAARHPVPLPPLVHPPLSSLASLGGRKEHTVPVRRRSTSPHRVPVASGKNKLQLPPLQLPPRALVLRAASTEGGALTGTDVPRQRSIVSVVGRFDRTTSWPRASGLAADTSLPPSSTSLYPAASKGLQHTFQGRLPPLQPRSTAVLSLSALPQSHLHAPLLPCFKQEDPVALRPEASVVQSHKPQSPTEQLLQRPRPDGDDGKAATEPRLTDGPASPFAANARHEPAAPAAATPVHPIPPLRAVLFPSDNPELDQAAATPHACEECSERYAHRSQLQSHIRNVHERAGRPFECERCGARFRQRAHKQKHVAAVHLKEKPYRCSVCFHCFGRRSDLNKHDRLVHRRERPYGCDFPGCRQRFGQKGDSKKHMATHERSEARKRAAAAAVAVAPSLAGGEVVPPAPVATVNGRPRPSVARAEWQPVHEHTEAARSTGWRQTELERESEAGDEADDADVEDELTRPDDGGDAEEKKNTDVDGEESDEVEDNMRGA</sequence>
<dbReference type="OrthoDB" id="6077919at2759"/>
<feature type="domain" description="C2H2-type" evidence="9">
    <location>
        <begin position="518"/>
        <end position="546"/>
    </location>
</feature>
<dbReference type="SUPFAM" id="SSF57667">
    <property type="entry name" value="beta-beta-alpha zinc fingers"/>
    <property type="match status" value="3"/>
</dbReference>
<protein>
    <recommendedName>
        <fullName evidence="9">C2H2-type domain-containing protein</fullName>
    </recommendedName>
</protein>
<dbReference type="Pfam" id="PF00096">
    <property type="entry name" value="zf-C2H2"/>
    <property type="match status" value="1"/>
</dbReference>
<keyword evidence="11" id="KW-1185">Reference proteome</keyword>
<evidence type="ECO:0000256" key="5">
    <source>
        <dbReference type="ARBA" id="ARBA00022833"/>
    </source>
</evidence>
<dbReference type="PANTHER" id="PTHR24394:SF29">
    <property type="entry name" value="MYONEURIN"/>
    <property type="match status" value="1"/>
</dbReference>
<feature type="region of interest" description="Disordered" evidence="8">
    <location>
        <begin position="593"/>
        <end position="689"/>
    </location>
</feature>
<feature type="region of interest" description="Disordered" evidence="8">
    <location>
        <begin position="372"/>
        <end position="433"/>
    </location>
</feature>
<feature type="compositionally biased region" description="Basic and acidic residues" evidence="8">
    <location>
        <begin position="112"/>
        <end position="136"/>
    </location>
</feature>
<feature type="domain" description="C2H2-type" evidence="9">
    <location>
        <begin position="459"/>
        <end position="482"/>
    </location>
</feature>
<feature type="compositionally biased region" description="Acidic residues" evidence="8">
    <location>
        <begin position="644"/>
        <end position="655"/>
    </location>
</feature>
<evidence type="ECO:0000256" key="4">
    <source>
        <dbReference type="ARBA" id="ARBA00022771"/>
    </source>
</evidence>
<name>A0A1X6NPD0_PORUM</name>
<evidence type="ECO:0000256" key="8">
    <source>
        <dbReference type="SAM" id="MobiDB-lite"/>
    </source>
</evidence>
<dbReference type="SMART" id="SM00355">
    <property type="entry name" value="ZnF_C2H2"/>
    <property type="match status" value="4"/>
</dbReference>
<dbReference type="Proteomes" id="UP000218209">
    <property type="component" value="Unassembled WGS sequence"/>
</dbReference>
<evidence type="ECO:0000313" key="11">
    <source>
        <dbReference type="Proteomes" id="UP000218209"/>
    </source>
</evidence>
<dbReference type="PROSITE" id="PS50157">
    <property type="entry name" value="ZINC_FINGER_C2H2_2"/>
    <property type="match status" value="4"/>
</dbReference>
<keyword evidence="2" id="KW-0479">Metal-binding</keyword>
<keyword evidence="3" id="KW-0677">Repeat</keyword>
<dbReference type="GO" id="GO:0000981">
    <property type="term" value="F:DNA-binding transcription factor activity, RNA polymerase II-specific"/>
    <property type="evidence" value="ECO:0007669"/>
    <property type="project" value="TreeGrafter"/>
</dbReference>
<dbReference type="GO" id="GO:0005634">
    <property type="term" value="C:nucleus"/>
    <property type="evidence" value="ECO:0007669"/>
    <property type="project" value="UniProtKB-SubCell"/>
</dbReference>
<dbReference type="InterPro" id="IPR013087">
    <property type="entry name" value="Znf_C2H2_type"/>
</dbReference>
<evidence type="ECO:0000256" key="3">
    <source>
        <dbReference type="ARBA" id="ARBA00022737"/>
    </source>
</evidence>
<feature type="domain" description="C2H2-type" evidence="9">
    <location>
        <begin position="547"/>
        <end position="576"/>
    </location>
</feature>
<keyword evidence="6" id="KW-0539">Nucleus</keyword>
<dbReference type="AlphaFoldDB" id="A0A1X6NPD0"/>
<feature type="compositionally biased region" description="Acidic residues" evidence="8">
    <location>
        <begin position="674"/>
        <end position="683"/>
    </location>
</feature>
<proteinExistence type="predicted"/>
<gene>
    <name evidence="10" type="ORF">BU14_0746s0004</name>
</gene>
<accession>A0A1X6NPD0</accession>